<feature type="compositionally biased region" description="Basic residues" evidence="1">
    <location>
        <begin position="1"/>
        <end position="11"/>
    </location>
</feature>
<feature type="region of interest" description="Disordered" evidence="1">
    <location>
        <begin position="1270"/>
        <end position="1306"/>
    </location>
</feature>
<dbReference type="PANTHER" id="PTHR38654:SF1">
    <property type="entry name" value="BUCKY BALL"/>
    <property type="match status" value="1"/>
</dbReference>
<dbReference type="Proteomes" id="UP001311232">
    <property type="component" value="Unassembled WGS sequence"/>
</dbReference>
<sequence>MVKNVMSRRRAADKSLSASKAPLKNRGQVRILHSNSVTCAAGGRNGAICRLDKDTATPPSQPYYLYQPWQLTNPYSHFGLSAGFNFGRPSLPPYPYVPYPGFVLPHAPMYPVDCRRMFEPRFQTSGWGDVPRQQYHPQPQVRRETACSGAQTDPSDAICKLIECLDKIRATELQSTDRELDSGVASQSSAIFSPVEEKKTEEQGHPLPSEPHHGGLESPGVTSSDSTAAVYDSESSQVVLDSLSPHGDWTGRLEEELPLDSSSVHEECPYQPAPGEHFISHETEEVTDIQSNILVIDSSVPICDAEKDQKSISSLPSSQLVLTEAKNSDKVLKAEDARTSCDQAKASESYQILKLPFDGVLTPGGAHLSSPASPYYYNYLPMQTTHERMSVLSPSLDELSSRDEMFSTDLDDTDLFQKHMYPGRRLSAVVGGSPPAVDDEEDVWLPKSNRVVCACCGRNLEKETSRSKGSEVYLGEAGESEEEGRYGRGCEKPIRVVVKKHSVPRKAQTVQRHATKPWYKKSQFKELADPIKQIDSHEVCRQEAAEVETEELDSRELQCRTCQDGLCRDVTPRRRHAAPLQRQEMSSQWKLMYHKPRDDHEDDEVHGLNWERGSTVKKVEGKDVGAPDMEAVTSNLQHSFGLGPRGPNPKLVTEHAVPDPPHPEEQQHHKPFFYIQPSQPYLPMQSLQWPVAMPMSVPYNPYYGYSGLGFGLPMMPHYQPNPYMEPPGFVVPHTHLHLMDYRRMLNPQYYHTMAYHARRFRYQHNSASKEMTSSQVQTEPLLSDHRTSTPRSSECPNSALGDPTGQLQSPALTVQMEDHPSELQEKAPSSTTGTPSNSSFVIQTEELRIECCTTPVGLQLLHAHEAAEMSQSFSQDLVQCSSLNQSGVLQDEGLELKADQSEQELKVCPDILLVGKPNTGEKALSLEEPRNQMDPVTANEAEEARSNKDLGVTSKSFHYKVVHMPFDPTYLDELRKMESTVWSAEETFMTSPLQKTFVKASNKTLNASPEGNALEMVMLKDVPPEETNPVTELPPLAEAELDKMIPTEGNIDNEMSEAIYPTTDDSPLPVLTNTAEVTLSTNILPLDKSSLESDREQRQLETTNDHVYQDTSFESLPAYLPSTSWISDFDHSYYCRKRPLAPIKQSRQINLHGLDVSKRRRKLDVDYKEQLTVRKPKQRYKPKGKVDRQSLSDHECCLSKNFNENVFSSRESKNERLCTRCMAKLRISTSPSSVCDGRSLKRKAVPLQQWNVLLPTCEACKSHTKRQLMRKGSNPDLCSPHYGHDTEGESSENSSCQTAPKWRAADNSRKLQDIKRPLTPRQMVTKSPVPIHTMLKESNRVHNNLQNQSVGWERLRHCPHGNTIREIDENCGAPVSPEEKWNRDQMYLTHRRETAANIILTSHCKHVFQQKVHGGTLRPALTMVGF</sequence>
<keyword evidence="3" id="KW-1185">Reference proteome</keyword>
<gene>
    <name evidence="2" type="ORF">CRENBAI_010421</name>
</gene>
<dbReference type="PANTHER" id="PTHR38654">
    <property type="entry name" value="BUCKY BALL-RELATED"/>
    <property type="match status" value="1"/>
</dbReference>
<feature type="region of interest" description="Disordered" evidence="1">
    <location>
        <begin position="766"/>
        <end position="838"/>
    </location>
</feature>
<name>A0AAV9QRF3_9TELE</name>
<dbReference type="InterPro" id="IPR053309">
    <property type="entry name" value="Balbiani_Body_Formation"/>
</dbReference>
<comment type="caution">
    <text evidence="2">The sequence shown here is derived from an EMBL/GenBank/DDBJ whole genome shotgun (WGS) entry which is preliminary data.</text>
</comment>
<feature type="region of interest" description="Disordered" evidence="1">
    <location>
        <begin position="176"/>
        <end position="236"/>
    </location>
</feature>
<dbReference type="EMBL" id="JAHHUM010002901">
    <property type="protein sequence ID" value="KAK5600056.1"/>
    <property type="molecule type" value="Genomic_DNA"/>
</dbReference>
<evidence type="ECO:0000256" key="1">
    <source>
        <dbReference type="SAM" id="MobiDB-lite"/>
    </source>
</evidence>
<reference evidence="2 3" key="1">
    <citation type="submission" date="2021-06" db="EMBL/GenBank/DDBJ databases">
        <authorList>
            <person name="Palmer J.M."/>
        </authorList>
    </citation>
    <scope>NUCLEOTIDE SEQUENCE [LARGE SCALE GENOMIC DNA]</scope>
    <source>
        <strain evidence="2 3">MEX-2019</strain>
        <tissue evidence="2">Muscle</tissue>
    </source>
</reference>
<feature type="compositionally biased region" description="Polar residues" evidence="1">
    <location>
        <begin position="766"/>
        <end position="780"/>
    </location>
</feature>
<feature type="region of interest" description="Disordered" evidence="1">
    <location>
        <begin position="128"/>
        <end position="152"/>
    </location>
</feature>
<feature type="compositionally biased region" description="Basic and acidic residues" evidence="1">
    <location>
        <begin position="195"/>
        <end position="215"/>
    </location>
</feature>
<feature type="compositionally biased region" description="Basic and acidic residues" evidence="1">
    <location>
        <begin position="816"/>
        <end position="825"/>
    </location>
</feature>
<organism evidence="2 3">
    <name type="scientific">Crenichthys baileyi</name>
    <name type="common">White River springfish</name>
    <dbReference type="NCBI Taxonomy" id="28760"/>
    <lineage>
        <taxon>Eukaryota</taxon>
        <taxon>Metazoa</taxon>
        <taxon>Chordata</taxon>
        <taxon>Craniata</taxon>
        <taxon>Vertebrata</taxon>
        <taxon>Euteleostomi</taxon>
        <taxon>Actinopterygii</taxon>
        <taxon>Neopterygii</taxon>
        <taxon>Teleostei</taxon>
        <taxon>Neoteleostei</taxon>
        <taxon>Acanthomorphata</taxon>
        <taxon>Ovalentaria</taxon>
        <taxon>Atherinomorphae</taxon>
        <taxon>Cyprinodontiformes</taxon>
        <taxon>Goodeidae</taxon>
        <taxon>Crenichthys</taxon>
    </lineage>
</organism>
<evidence type="ECO:0008006" key="4">
    <source>
        <dbReference type="Google" id="ProtNLM"/>
    </source>
</evidence>
<feature type="compositionally biased region" description="Low complexity" evidence="1">
    <location>
        <begin position="828"/>
        <end position="838"/>
    </location>
</feature>
<proteinExistence type="predicted"/>
<evidence type="ECO:0000313" key="2">
    <source>
        <dbReference type="EMBL" id="KAK5600056.1"/>
    </source>
</evidence>
<protein>
    <recommendedName>
        <fullName evidence="4">Bucky ball</fullName>
    </recommendedName>
</protein>
<feature type="compositionally biased region" description="Polar residues" evidence="1">
    <location>
        <begin position="220"/>
        <end position="236"/>
    </location>
</feature>
<accession>A0AAV9QRF3</accession>
<feature type="region of interest" description="Disordered" evidence="1">
    <location>
        <begin position="1"/>
        <end position="20"/>
    </location>
</feature>
<evidence type="ECO:0000313" key="3">
    <source>
        <dbReference type="Proteomes" id="UP001311232"/>
    </source>
</evidence>